<keyword evidence="3 8" id="KW-0560">Oxidoreductase</keyword>
<dbReference type="GO" id="GO:0005576">
    <property type="term" value="C:extracellular region"/>
    <property type="evidence" value="ECO:0007669"/>
    <property type="project" value="UniProtKB-SubCell"/>
</dbReference>
<comment type="subcellular location">
    <subcellularLocation>
        <location evidence="1">Secreted</location>
    </subcellularLocation>
</comment>
<evidence type="ECO:0000256" key="5">
    <source>
        <dbReference type="PIRSR" id="PIRSR619791-2"/>
    </source>
</evidence>
<keyword evidence="5" id="KW-0479">Metal-binding</keyword>
<feature type="region of interest" description="Disordered" evidence="6">
    <location>
        <begin position="17"/>
        <end position="78"/>
    </location>
</feature>
<dbReference type="PANTHER" id="PTHR11475">
    <property type="entry name" value="OXIDASE/PEROXIDASE"/>
    <property type="match status" value="1"/>
</dbReference>
<protein>
    <submittedName>
        <fullName evidence="8">Chorion peroxidase-like 11</fullName>
    </submittedName>
</protein>
<accession>A0A8J5N7W6</accession>
<gene>
    <name evidence="8" type="primary">Pxt-L11</name>
    <name evidence="8" type="ORF">Hamer_G022911</name>
</gene>
<dbReference type="GO" id="GO:0020037">
    <property type="term" value="F:heme binding"/>
    <property type="evidence" value="ECO:0007669"/>
    <property type="project" value="InterPro"/>
</dbReference>
<evidence type="ECO:0000256" key="3">
    <source>
        <dbReference type="ARBA" id="ARBA00022559"/>
    </source>
</evidence>
<dbReference type="EMBL" id="JAHLQT010007332">
    <property type="protein sequence ID" value="KAG7174694.1"/>
    <property type="molecule type" value="Genomic_DNA"/>
</dbReference>
<evidence type="ECO:0000256" key="2">
    <source>
        <dbReference type="ARBA" id="ARBA00022525"/>
    </source>
</evidence>
<organism evidence="8 9">
    <name type="scientific">Homarus americanus</name>
    <name type="common">American lobster</name>
    <dbReference type="NCBI Taxonomy" id="6706"/>
    <lineage>
        <taxon>Eukaryota</taxon>
        <taxon>Metazoa</taxon>
        <taxon>Ecdysozoa</taxon>
        <taxon>Arthropoda</taxon>
        <taxon>Crustacea</taxon>
        <taxon>Multicrustacea</taxon>
        <taxon>Malacostraca</taxon>
        <taxon>Eumalacostraca</taxon>
        <taxon>Eucarida</taxon>
        <taxon>Decapoda</taxon>
        <taxon>Pleocyemata</taxon>
        <taxon>Astacidea</taxon>
        <taxon>Nephropoidea</taxon>
        <taxon>Nephropidae</taxon>
        <taxon>Homarus</taxon>
    </lineage>
</organism>
<name>A0A8J5N7W6_HOMAM</name>
<proteinExistence type="predicted"/>
<dbReference type="GO" id="GO:0046872">
    <property type="term" value="F:metal ion binding"/>
    <property type="evidence" value="ECO:0007669"/>
    <property type="project" value="UniProtKB-KW"/>
</dbReference>
<dbReference type="PROSITE" id="PS50292">
    <property type="entry name" value="PEROXIDASE_3"/>
    <property type="match status" value="1"/>
</dbReference>
<dbReference type="GO" id="GO:0004601">
    <property type="term" value="F:peroxidase activity"/>
    <property type="evidence" value="ECO:0007669"/>
    <property type="project" value="UniProtKB-KW"/>
</dbReference>
<dbReference type="Pfam" id="PF03098">
    <property type="entry name" value="An_peroxidase"/>
    <property type="match status" value="1"/>
</dbReference>
<keyword evidence="5" id="KW-0408">Iron</keyword>
<evidence type="ECO:0000256" key="4">
    <source>
        <dbReference type="ARBA" id="ARBA00023180"/>
    </source>
</evidence>
<dbReference type="PRINTS" id="PR00457">
    <property type="entry name" value="ANPEROXIDASE"/>
</dbReference>
<dbReference type="Gene3D" id="1.10.640.10">
    <property type="entry name" value="Haem peroxidase domain superfamily, animal type"/>
    <property type="match status" value="2"/>
</dbReference>
<keyword evidence="3 8" id="KW-0575">Peroxidase</keyword>
<evidence type="ECO:0000256" key="7">
    <source>
        <dbReference type="SAM" id="SignalP"/>
    </source>
</evidence>
<feature type="signal peptide" evidence="7">
    <location>
        <begin position="1"/>
        <end position="16"/>
    </location>
</feature>
<dbReference type="PANTHER" id="PTHR11475:SF4">
    <property type="entry name" value="CHORION PEROXIDASE"/>
    <property type="match status" value="1"/>
</dbReference>
<reference evidence="8" key="1">
    <citation type="journal article" date="2021" name="Sci. Adv.">
        <title>The American lobster genome reveals insights on longevity, neural, and immune adaptations.</title>
        <authorList>
            <person name="Polinski J.M."/>
            <person name="Zimin A.V."/>
            <person name="Clark K.F."/>
            <person name="Kohn A.B."/>
            <person name="Sadowski N."/>
            <person name="Timp W."/>
            <person name="Ptitsyn A."/>
            <person name="Khanna P."/>
            <person name="Romanova D.Y."/>
            <person name="Williams P."/>
            <person name="Greenwood S.J."/>
            <person name="Moroz L.L."/>
            <person name="Walt D.R."/>
            <person name="Bodnar A.G."/>
        </authorList>
    </citation>
    <scope>NUCLEOTIDE SEQUENCE</scope>
    <source>
        <strain evidence="8">GMGI-L3</strain>
    </source>
</reference>
<keyword evidence="4" id="KW-0325">Glycoprotein</keyword>
<feature type="chain" id="PRO_5035148000" evidence="7">
    <location>
        <begin position="17"/>
        <end position="772"/>
    </location>
</feature>
<dbReference type="InterPro" id="IPR019791">
    <property type="entry name" value="Haem_peroxidase_animal"/>
</dbReference>
<keyword evidence="2" id="KW-0964">Secreted</keyword>
<evidence type="ECO:0000313" key="9">
    <source>
        <dbReference type="Proteomes" id="UP000747542"/>
    </source>
</evidence>
<feature type="non-terminal residue" evidence="8">
    <location>
        <position position="1"/>
    </location>
</feature>
<dbReference type="GO" id="GO:0006979">
    <property type="term" value="P:response to oxidative stress"/>
    <property type="evidence" value="ECO:0007669"/>
    <property type="project" value="InterPro"/>
</dbReference>
<keyword evidence="7" id="KW-0732">Signal</keyword>
<keyword evidence="9" id="KW-1185">Reference proteome</keyword>
<dbReference type="InterPro" id="IPR010255">
    <property type="entry name" value="Haem_peroxidase_sf"/>
</dbReference>
<dbReference type="InterPro" id="IPR037120">
    <property type="entry name" value="Haem_peroxidase_sf_animal"/>
</dbReference>
<sequence length="772" mass="85806">CTAAVVLVFLAGISAANPPEDTEKASDTNPPEAVEEDTDINSTTSAERDRRQAYQHGQLSTVGHFGPYSGHPPTSHRRPFSVFASRPAVISQPVSSGPYGTHGSIKPSVIHAKPTVYKTSRKPTVINRTHKPVQHRRGPPRTPAHTFPFTTHAPGFTPVFTEPVIEIPRLNINFDIVDEAARYGVWQLGERELLGRELQARDIEVTNTNAPEYGHLQFFKTSPMAMSLARDALVSDGAGSHLLHKLRLTPLQAGYGLQQISISDTVIANSCPAPPRCEEKDRFYRTIDGSCNNLQNPRWGQARTTFQRLRPPQYSDGLSSPRKSVTGRELPSARLVSVSTVTDVNNPNPDLTLSLMQWGQFIDHDLTHTPIFRFTNTSGIECCAPYGRGKVDPSFTHPACHPIEIPENDPFYGRVGRRCMNFVRSMFAPRTDPCNLGFAEQMNQITHYLDGSNIYGSSEEEEGQLREFQGGLLKVQERSLLPPDFDADECESIRDGIPCFRAGKDFMAENGLLPRREGFSRDYDDGLKAAVFNEFATVAFRFGHTLVQGMLQLVGKKGKSAGTIELREQFNNPRLVYTPGKLDEFLRGLATQPVQQTPQMPVGMDLVALNIQRGRDHAIAPYNELRTTCGLPRARTFEDLLDVIPPEVVQVFSQLYASVDDIDPFIAGISERHAPGSVLGPTFRCIIGDQFTRLKRGDRFFYDFADMPTSFTEAQLNAIRMISWARVLCESGDMIGYVQPLAFRQPRGLNQRVPCNSAAIPGLDLRPWISEA</sequence>
<evidence type="ECO:0000256" key="1">
    <source>
        <dbReference type="ARBA" id="ARBA00004613"/>
    </source>
</evidence>
<dbReference type="SUPFAM" id="SSF48113">
    <property type="entry name" value="Heme-dependent peroxidases"/>
    <property type="match status" value="1"/>
</dbReference>
<comment type="caution">
    <text evidence="8">The sequence shown here is derived from an EMBL/GenBank/DDBJ whole genome shotgun (WGS) entry which is preliminary data.</text>
</comment>
<dbReference type="AlphaFoldDB" id="A0A8J5N7W6"/>
<evidence type="ECO:0000256" key="6">
    <source>
        <dbReference type="SAM" id="MobiDB-lite"/>
    </source>
</evidence>
<evidence type="ECO:0000313" key="8">
    <source>
        <dbReference type="EMBL" id="KAG7174694.1"/>
    </source>
</evidence>
<keyword evidence="5" id="KW-0349">Heme</keyword>
<dbReference type="Proteomes" id="UP000747542">
    <property type="component" value="Unassembled WGS sequence"/>
</dbReference>
<feature type="binding site" description="axial binding residue" evidence="5">
    <location>
        <position position="544"/>
    </location>
    <ligand>
        <name>heme b</name>
        <dbReference type="ChEBI" id="CHEBI:60344"/>
    </ligand>
    <ligandPart>
        <name>Fe</name>
        <dbReference type="ChEBI" id="CHEBI:18248"/>
    </ligandPart>
</feature>